<keyword evidence="4" id="KW-0496">Mitochondrion</keyword>
<name>A0A1Y6LSB8_ZYMTR</name>
<evidence type="ECO:0000256" key="5">
    <source>
        <dbReference type="ARBA" id="ARBA00023274"/>
    </source>
</evidence>
<evidence type="ECO:0000313" key="8">
    <source>
        <dbReference type="EMBL" id="SMY27286.1"/>
    </source>
</evidence>
<organism evidence="8 9">
    <name type="scientific">Zymoseptoria tritici ST99CH_1A5</name>
    <dbReference type="NCBI Taxonomy" id="1276529"/>
    <lineage>
        <taxon>Eukaryota</taxon>
        <taxon>Fungi</taxon>
        <taxon>Dikarya</taxon>
        <taxon>Ascomycota</taxon>
        <taxon>Pezizomycotina</taxon>
        <taxon>Dothideomycetes</taxon>
        <taxon>Dothideomycetidae</taxon>
        <taxon>Mycosphaerellales</taxon>
        <taxon>Mycosphaerellaceae</taxon>
        <taxon>Zymoseptoria</taxon>
    </lineage>
</organism>
<comment type="subcellular location">
    <subcellularLocation>
        <location evidence="1">Mitochondrion</location>
    </subcellularLocation>
</comment>
<evidence type="ECO:0000313" key="9">
    <source>
        <dbReference type="Proteomes" id="UP000215453"/>
    </source>
</evidence>
<dbReference type="GO" id="GO:0006412">
    <property type="term" value="P:translation"/>
    <property type="evidence" value="ECO:0007669"/>
    <property type="project" value="InterPro"/>
</dbReference>
<evidence type="ECO:0000256" key="4">
    <source>
        <dbReference type="ARBA" id="ARBA00023128"/>
    </source>
</evidence>
<dbReference type="AlphaFoldDB" id="A0A1Y6LSB8"/>
<dbReference type="InterPro" id="IPR001684">
    <property type="entry name" value="Ribosomal_bL27"/>
</dbReference>
<keyword evidence="3" id="KW-0689">Ribosomal protein</keyword>
<dbReference type="EMBL" id="LT882683">
    <property type="protein sequence ID" value="SMY27286.1"/>
    <property type="molecule type" value="Genomic_DNA"/>
</dbReference>
<evidence type="ECO:0000256" key="1">
    <source>
        <dbReference type="ARBA" id="ARBA00004173"/>
    </source>
</evidence>
<gene>
    <name evidence="8" type="ORF">ZT1A5_G8730</name>
</gene>
<dbReference type="Gene3D" id="2.40.50.100">
    <property type="match status" value="1"/>
</dbReference>
<evidence type="ECO:0000256" key="6">
    <source>
        <dbReference type="ARBA" id="ARBA00035267"/>
    </source>
</evidence>
<dbReference type="PANTHER" id="PTHR15893:SF0">
    <property type="entry name" value="LARGE RIBOSOMAL SUBUNIT PROTEIN BL27M"/>
    <property type="match status" value="1"/>
</dbReference>
<reference evidence="8 9" key="1">
    <citation type="submission" date="2016-10" db="EMBL/GenBank/DDBJ databases">
        <authorList>
            <person name="Varghese N."/>
        </authorList>
    </citation>
    <scope>NUCLEOTIDE SEQUENCE [LARGE SCALE GENOMIC DNA]</scope>
</reference>
<proteinExistence type="inferred from homology"/>
<dbReference type="Proteomes" id="UP000215453">
    <property type="component" value="Chromosome 8"/>
</dbReference>
<evidence type="ECO:0000256" key="3">
    <source>
        <dbReference type="ARBA" id="ARBA00022980"/>
    </source>
</evidence>
<dbReference type="FunFam" id="2.40.50.100:FF:000042">
    <property type="entry name" value="50S ribosomal protein L27"/>
    <property type="match status" value="1"/>
</dbReference>
<sequence>MASRLTPRAPSMAALSALDSALTGLRISGAFTAALGRRHASHQAQGRANGAKDGAGKRLGAKKAGGEYVVPGNILYKQRGTLWFPGDNCIMGRDHTIHAGAPGYVRYYRDPARHPKRKYIGVVFQREQTLPQPHNAARRRLLGRLAYEAPTPPAESWSEISENDLTHPPRTPNDAAFSATQIHQQPNDVRDVTIKRGAKGDTHDVVLHMRGRGQYRQSNWEIGRAAEHSAAAQNVRKYERGNRWLAWRKANARKLANAERRNMARKGAKKAKK</sequence>
<feature type="region of interest" description="Disordered" evidence="7">
    <location>
        <begin position="38"/>
        <end position="58"/>
    </location>
</feature>
<comment type="similarity">
    <text evidence="2">Belongs to the bacterial ribosomal protein bL27 family.</text>
</comment>
<protein>
    <recommendedName>
        <fullName evidence="6">Large ribosomal subunit protein bL27m</fullName>
    </recommendedName>
</protein>
<dbReference type="PRINTS" id="PR00063">
    <property type="entry name" value="RIBOSOMALL27"/>
</dbReference>
<dbReference type="Pfam" id="PF01016">
    <property type="entry name" value="Ribosomal_L27"/>
    <property type="match status" value="1"/>
</dbReference>
<dbReference type="PANTHER" id="PTHR15893">
    <property type="entry name" value="RIBOSOMAL PROTEIN L27"/>
    <property type="match status" value="1"/>
</dbReference>
<evidence type="ECO:0000256" key="2">
    <source>
        <dbReference type="ARBA" id="ARBA00010797"/>
    </source>
</evidence>
<evidence type="ECO:0000256" key="7">
    <source>
        <dbReference type="SAM" id="MobiDB-lite"/>
    </source>
</evidence>
<accession>A0A1Y6LSB8</accession>
<dbReference type="SUPFAM" id="SSF110324">
    <property type="entry name" value="Ribosomal L27 protein-like"/>
    <property type="match status" value="1"/>
</dbReference>
<dbReference type="GO" id="GO:0005762">
    <property type="term" value="C:mitochondrial large ribosomal subunit"/>
    <property type="evidence" value="ECO:0007669"/>
    <property type="project" value="TreeGrafter"/>
</dbReference>
<keyword evidence="5" id="KW-0687">Ribonucleoprotein</keyword>
<dbReference type="GO" id="GO:0003735">
    <property type="term" value="F:structural constituent of ribosome"/>
    <property type="evidence" value="ECO:0007669"/>
    <property type="project" value="InterPro"/>
</dbReference>